<keyword evidence="2 7" id="KW-0813">Transport</keyword>
<sequence>MSATGQESLQAGYDALAAYAKRVKPETLLKVAGELLAVRDAFANEPRLRRALTDPGQPVEARTGLAEQLLSGKVSAGSLKIVLALVKGRWATPGELLSGLESVGVDALLSTGLTQGVLGDVEDELFRFGRLVDGDSALASTLGDSSADTTGRVKLVNTLLSGKANPITVRLVELAVRGYGGRGFEAGIAALVDHTAAKRDQRVAYITVASPLPQDQENRLTERLSEIYRQPVSAQVTIDPEIVGGIRVQIGHDLYDGTVARRLTEARKALAGGR</sequence>
<comment type="subcellular location">
    <subcellularLocation>
        <location evidence="7">Cell membrane</location>
        <topology evidence="7">Peripheral membrane protein</topology>
    </subcellularLocation>
    <subcellularLocation>
        <location evidence="1">Membrane</location>
    </subcellularLocation>
</comment>
<keyword evidence="5 7" id="KW-0472">Membrane</keyword>
<comment type="function">
    <text evidence="7">F(1)F(0) ATP synthase produces ATP from ADP in the presence of a proton or sodium gradient. F-type ATPases consist of two structural domains, F(1) containing the extramembraneous catalytic core and F(0) containing the membrane proton channel, linked together by a central stalk and a peripheral stalk. During catalysis, ATP synthesis in the catalytic domain of F(1) is coupled via a rotary mechanism of the central stalk subunits to proton translocation.</text>
</comment>
<dbReference type="InParanoid" id="A0A543B0D1"/>
<evidence type="ECO:0000256" key="4">
    <source>
        <dbReference type="ARBA" id="ARBA00023065"/>
    </source>
</evidence>
<dbReference type="Proteomes" id="UP000317043">
    <property type="component" value="Unassembled WGS sequence"/>
</dbReference>
<proteinExistence type="inferred from homology"/>
<keyword evidence="3 7" id="KW-0375">Hydrogen ion transport</keyword>
<evidence type="ECO:0000256" key="6">
    <source>
        <dbReference type="ARBA" id="ARBA00023310"/>
    </source>
</evidence>
<keyword evidence="7" id="KW-0139">CF(1)</keyword>
<evidence type="ECO:0000313" key="9">
    <source>
        <dbReference type="Proteomes" id="UP000317043"/>
    </source>
</evidence>
<dbReference type="AlphaFoldDB" id="A0A543B0D1"/>
<dbReference type="NCBIfam" id="NF009967">
    <property type="entry name" value="PRK13430.1"/>
    <property type="match status" value="1"/>
</dbReference>
<comment type="similarity">
    <text evidence="7">Belongs to the ATPase delta chain family.</text>
</comment>
<keyword evidence="4 7" id="KW-0406">Ion transport</keyword>
<dbReference type="PRINTS" id="PR00125">
    <property type="entry name" value="ATPASEDELTA"/>
</dbReference>
<dbReference type="PANTHER" id="PTHR11910">
    <property type="entry name" value="ATP SYNTHASE DELTA CHAIN"/>
    <property type="match status" value="1"/>
</dbReference>
<gene>
    <name evidence="7" type="primary">atpH</name>
    <name evidence="8" type="ORF">FB566_3862</name>
</gene>
<dbReference type="HAMAP" id="MF_01416">
    <property type="entry name" value="ATP_synth_delta_bact"/>
    <property type="match status" value="1"/>
</dbReference>
<evidence type="ECO:0000256" key="1">
    <source>
        <dbReference type="ARBA" id="ARBA00004370"/>
    </source>
</evidence>
<dbReference type="InterPro" id="IPR000711">
    <property type="entry name" value="ATPase_OSCP/dsu"/>
</dbReference>
<keyword evidence="9" id="KW-1185">Reference proteome</keyword>
<accession>A0A543B0D1</accession>
<dbReference type="GO" id="GO:0046933">
    <property type="term" value="F:proton-transporting ATP synthase activity, rotational mechanism"/>
    <property type="evidence" value="ECO:0007669"/>
    <property type="project" value="UniProtKB-UniRule"/>
</dbReference>
<comment type="caution">
    <text evidence="8">The sequence shown here is derived from an EMBL/GenBank/DDBJ whole genome shotgun (WGS) entry which is preliminary data.</text>
</comment>
<dbReference type="GO" id="GO:0005886">
    <property type="term" value="C:plasma membrane"/>
    <property type="evidence" value="ECO:0007669"/>
    <property type="project" value="UniProtKB-SubCell"/>
</dbReference>
<dbReference type="GO" id="GO:0045259">
    <property type="term" value="C:proton-transporting ATP synthase complex"/>
    <property type="evidence" value="ECO:0007669"/>
    <property type="project" value="UniProtKB-KW"/>
</dbReference>
<protein>
    <recommendedName>
        <fullName evidence="7">ATP synthase subunit delta</fullName>
    </recommendedName>
    <alternativeName>
        <fullName evidence="7">ATP synthase F(1) sector subunit delta</fullName>
    </alternativeName>
    <alternativeName>
        <fullName evidence="7">F-type ATPase subunit delta</fullName>
        <shortName evidence="7">F-ATPase subunit delta</shortName>
    </alternativeName>
</protein>
<reference evidence="8 9" key="1">
    <citation type="submission" date="2019-06" db="EMBL/GenBank/DDBJ databases">
        <title>Sequencing the genomes of 1000 actinobacteria strains.</title>
        <authorList>
            <person name="Klenk H.-P."/>
        </authorList>
    </citation>
    <scope>NUCLEOTIDE SEQUENCE [LARGE SCALE GENOMIC DNA]</scope>
    <source>
        <strain evidence="8 9">DSM 45928</strain>
    </source>
</reference>
<evidence type="ECO:0000256" key="3">
    <source>
        <dbReference type="ARBA" id="ARBA00022781"/>
    </source>
</evidence>
<evidence type="ECO:0000256" key="7">
    <source>
        <dbReference type="HAMAP-Rule" id="MF_01416"/>
    </source>
</evidence>
<dbReference type="Pfam" id="PF00213">
    <property type="entry name" value="OSCP"/>
    <property type="match status" value="1"/>
</dbReference>
<dbReference type="RefSeq" id="WP_142042472.1">
    <property type="nucleotide sequence ID" value="NZ_JBHTGS010000004.1"/>
</dbReference>
<evidence type="ECO:0000256" key="5">
    <source>
        <dbReference type="ARBA" id="ARBA00023136"/>
    </source>
</evidence>
<organism evidence="8 9">
    <name type="scientific">Stackebrandtia endophytica</name>
    <dbReference type="NCBI Taxonomy" id="1496996"/>
    <lineage>
        <taxon>Bacteria</taxon>
        <taxon>Bacillati</taxon>
        <taxon>Actinomycetota</taxon>
        <taxon>Actinomycetes</taxon>
        <taxon>Glycomycetales</taxon>
        <taxon>Glycomycetaceae</taxon>
        <taxon>Stackebrandtia</taxon>
    </lineage>
</organism>
<keyword evidence="7" id="KW-1003">Cell membrane</keyword>
<dbReference type="OrthoDB" id="5242917at2"/>
<evidence type="ECO:0000313" key="8">
    <source>
        <dbReference type="EMBL" id="TQL78279.1"/>
    </source>
</evidence>
<dbReference type="EMBL" id="VFOW01000001">
    <property type="protein sequence ID" value="TQL78279.1"/>
    <property type="molecule type" value="Genomic_DNA"/>
</dbReference>
<dbReference type="FunCoup" id="A0A543B0D1">
    <property type="interactions" value="36"/>
</dbReference>
<evidence type="ECO:0000256" key="2">
    <source>
        <dbReference type="ARBA" id="ARBA00022448"/>
    </source>
</evidence>
<comment type="function">
    <text evidence="7">This protein is part of the stalk that links CF(0) to CF(1). It either transmits conformational changes from CF(0) to CF(1) or is implicated in proton conduction.</text>
</comment>
<name>A0A543B0D1_9ACTN</name>
<keyword evidence="6 7" id="KW-0066">ATP synthesis</keyword>